<dbReference type="Proteomes" id="UP001231445">
    <property type="component" value="Chromosome"/>
</dbReference>
<dbReference type="InterPro" id="IPR025878">
    <property type="entry name" value="Acyl-CoA_dh-like_C_dom"/>
</dbReference>
<dbReference type="PANTHER" id="PTHR42803">
    <property type="entry name" value="ACYL-COA DEHYDROGENASE"/>
    <property type="match status" value="1"/>
</dbReference>
<feature type="domain" description="Acyl-CoA dehydrogenase/oxidase N-terminal" evidence="9">
    <location>
        <begin position="39"/>
        <end position="157"/>
    </location>
</feature>
<evidence type="ECO:0000313" key="12">
    <source>
        <dbReference type="Proteomes" id="UP001231445"/>
    </source>
</evidence>
<dbReference type="SUPFAM" id="SSF47203">
    <property type="entry name" value="Acyl-CoA dehydrogenase C-terminal domain-like"/>
    <property type="match status" value="1"/>
</dbReference>
<evidence type="ECO:0000259" key="9">
    <source>
        <dbReference type="Pfam" id="PF02771"/>
    </source>
</evidence>
<name>A0A9Y2B5P8_9SPHN</name>
<dbReference type="GO" id="GO:0050660">
    <property type="term" value="F:flavin adenine dinucleotide binding"/>
    <property type="evidence" value="ECO:0007669"/>
    <property type="project" value="InterPro"/>
</dbReference>
<dbReference type="SUPFAM" id="SSF56645">
    <property type="entry name" value="Acyl-CoA dehydrogenase NM domain-like"/>
    <property type="match status" value="1"/>
</dbReference>
<dbReference type="InterPro" id="IPR013786">
    <property type="entry name" value="AcylCoA_DH/ox_N"/>
</dbReference>
<dbReference type="InterPro" id="IPR006091">
    <property type="entry name" value="Acyl-CoA_Oxase/DH_mid-dom"/>
</dbReference>
<proteinExistence type="inferred from homology"/>
<protein>
    <submittedName>
        <fullName evidence="11">Acyl-CoA dehydrogenase</fullName>
    </submittedName>
</protein>
<evidence type="ECO:0000256" key="3">
    <source>
        <dbReference type="ARBA" id="ARBA00022630"/>
    </source>
</evidence>
<comment type="cofactor">
    <cofactor evidence="1 6">
        <name>FAD</name>
        <dbReference type="ChEBI" id="CHEBI:57692"/>
    </cofactor>
</comment>
<evidence type="ECO:0000256" key="1">
    <source>
        <dbReference type="ARBA" id="ARBA00001974"/>
    </source>
</evidence>
<dbReference type="AlphaFoldDB" id="A0A9Y2B5P8"/>
<evidence type="ECO:0000259" key="7">
    <source>
        <dbReference type="Pfam" id="PF00441"/>
    </source>
</evidence>
<dbReference type="Gene3D" id="1.10.540.10">
    <property type="entry name" value="Acyl-CoA dehydrogenase/oxidase, N-terminal domain"/>
    <property type="match status" value="1"/>
</dbReference>
<dbReference type="RefSeq" id="WP_285976196.1">
    <property type="nucleotide sequence ID" value="NZ_CP127221.1"/>
</dbReference>
<keyword evidence="5 6" id="KW-0560">Oxidoreductase</keyword>
<dbReference type="GO" id="GO:0016627">
    <property type="term" value="F:oxidoreductase activity, acting on the CH-CH group of donors"/>
    <property type="evidence" value="ECO:0007669"/>
    <property type="project" value="InterPro"/>
</dbReference>
<dbReference type="Pfam" id="PF02771">
    <property type="entry name" value="Acyl-CoA_dh_N"/>
    <property type="match status" value="1"/>
</dbReference>
<dbReference type="EMBL" id="CP127221">
    <property type="protein sequence ID" value="WIW95884.1"/>
    <property type="molecule type" value="Genomic_DNA"/>
</dbReference>
<evidence type="ECO:0000256" key="6">
    <source>
        <dbReference type="RuleBase" id="RU362125"/>
    </source>
</evidence>
<gene>
    <name evidence="11" type="ORF">QQX03_01910</name>
</gene>
<sequence>MTPYKPATQDQLLAIRVNAGIEELAKTERFTSAEADLVEAIVEGVGQFAAGEFAPLNRIGDLEGAKLENGVVRLPDGFKQAYDEYVAQGWNAIASPEEFGGQGLPFTLACNVLENLGSANMAFNLLPMLSVGAIEAIEHHGSDAQRAKYMPDLVSGKWSGTMNLTEPQAGSDVGALRSTATPIESGEHAGKYLIQGQKIYITWGEHELAENIIHLVLARLPDAPEGSRGISLFLVPKYHVKDDGSLGPKNDLRCVSLEHKLGINASPTCVMSYGDNGECIGELVGAENRGLMAMFTMMNNARINVGNQGVQIGERATQQAIAYAADRVQSARAGSPDKTPVAIIEHPDVRRMLLRMKALTEGARALLYYCAGQVDRGTIGDNAAKLRAEVLVPLVKAWGTDIGIEVAGMGVQVHGGMGFIEETGAAQHWRDSKIAPIYEGTNGIQAADLVTRKLGLEGGGVVQSLIADILAESADEPQLRALAQDCTSVASWMSEEASLDDRLAGSVPFCTMLSVAVAGWQLAKQAKAVAGGAAPALAKTKPVTARFFLDRIVPEAMGQRAAATGGAELLYSLSADAFAV</sequence>
<dbReference type="InterPro" id="IPR037069">
    <property type="entry name" value="AcylCoA_DH/ox_N_sf"/>
</dbReference>
<dbReference type="Pfam" id="PF12806">
    <property type="entry name" value="Acyl-CoA_dh_C"/>
    <property type="match status" value="1"/>
</dbReference>
<dbReference type="Gene3D" id="2.40.110.10">
    <property type="entry name" value="Butyryl-CoA Dehydrogenase, subunit A, domain 2"/>
    <property type="match status" value="1"/>
</dbReference>
<evidence type="ECO:0000259" key="8">
    <source>
        <dbReference type="Pfam" id="PF02770"/>
    </source>
</evidence>
<comment type="similarity">
    <text evidence="2 6">Belongs to the acyl-CoA dehydrogenase family.</text>
</comment>
<dbReference type="InterPro" id="IPR052166">
    <property type="entry name" value="Diverse_Acyl-CoA_DH"/>
</dbReference>
<reference evidence="11 12" key="1">
    <citation type="submission" date="2023-06" db="EMBL/GenBank/DDBJ databases">
        <title>Altererythrobacter rubellus NBRC 112769 genome.</title>
        <authorList>
            <person name="Zhang K."/>
        </authorList>
    </citation>
    <scope>NUCLEOTIDE SEQUENCE [LARGE SCALE GENOMIC DNA]</scope>
    <source>
        <strain evidence="11 12">NBRC 112769</strain>
    </source>
</reference>
<evidence type="ECO:0000256" key="5">
    <source>
        <dbReference type="ARBA" id="ARBA00023002"/>
    </source>
</evidence>
<evidence type="ECO:0000256" key="2">
    <source>
        <dbReference type="ARBA" id="ARBA00009347"/>
    </source>
</evidence>
<dbReference type="Pfam" id="PF00441">
    <property type="entry name" value="Acyl-CoA_dh_1"/>
    <property type="match status" value="1"/>
</dbReference>
<evidence type="ECO:0000259" key="10">
    <source>
        <dbReference type="Pfam" id="PF12806"/>
    </source>
</evidence>
<dbReference type="InterPro" id="IPR046373">
    <property type="entry name" value="Acyl-CoA_Oxase/DH_mid-dom_sf"/>
</dbReference>
<keyword evidence="3 6" id="KW-0285">Flavoprotein</keyword>
<keyword evidence="4 6" id="KW-0274">FAD</keyword>
<dbReference type="KEGG" id="arue:QQX03_01910"/>
<keyword evidence="12" id="KW-1185">Reference proteome</keyword>
<feature type="domain" description="Acyl-CoA dehydrogenase/oxidase C-terminal" evidence="7">
    <location>
        <begin position="288"/>
        <end position="450"/>
    </location>
</feature>
<dbReference type="InterPro" id="IPR009075">
    <property type="entry name" value="AcylCo_DH/oxidase_C"/>
</dbReference>
<evidence type="ECO:0000313" key="11">
    <source>
        <dbReference type="EMBL" id="WIW95884.1"/>
    </source>
</evidence>
<feature type="domain" description="Acyl-CoA oxidase/dehydrogenase middle" evidence="8">
    <location>
        <begin position="162"/>
        <end position="272"/>
    </location>
</feature>
<accession>A0A9Y2B5P8</accession>
<dbReference type="Pfam" id="PF02770">
    <property type="entry name" value="Acyl-CoA_dh_M"/>
    <property type="match status" value="1"/>
</dbReference>
<evidence type="ECO:0000256" key="4">
    <source>
        <dbReference type="ARBA" id="ARBA00022827"/>
    </source>
</evidence>
<dbReference type="Gene3D" id="1.20.140.10">
    <property type="entry name" value="Butyryl-CoA Dehydrogenase, subunit A, domain 3"/>
    <property type="match status" value="1"/>
</dbReference>
<dbReference type="PANTHER" id="PTHR42803:SF1">
    <property type="entry name" value="BROAD-SPECIFICITY LINEAR ACYL-COA DEHYDROGENASE FADE5"/>
    <property type="match status" value="1"/>
</dbReference>
<feature type="domain" description="Acetyl-CoA dehydrogenase-like C-terminal" evidence="10">
    <location>
        <begin position="478"/>
        <end position="572"/>
    </location>
</feature>
<dbReference type="InterPro" id="IPR036250">
    <property type="entry name" value="AcylCo_DH-like_C"/>
</dbReference>
<organism evidence="11 12">
    <name type="scientific">Altererythrobacter rubellus</name>
    <dbReference type="NCBI Taxonomy" id="2173831"/>
    <lineage>
        <taxon>Bacteria</taxon>
        <taxon>Pseudomonadati</taxon>
        <taxon>Pseudomonadota</taxon>
        <taxon>Alphaproteobacteria</taxon>
        <taxon>Sphingomonadales</taxon>
        <taxon>Erythrobacteraceae</taxon>
        <taxon>Altererythrobacter</taxon>
    </lineage>
</organism>
<dbReference type="InterPro" id="IPR009100">
    <property type="entry name" value="AcylCoA_DH/oxidase_NM_dom_sf"/>
</dbReference>